<evidence type="ECO:0000256" key="1">
    <source>
        <dbReference type="ARBA" id="ARBA00004604"/>
    </source>
</evidence>
<comment type="similarity">
    <text evidence="2">Belongs to the FRG1 family.</text>
</comment>
<dbReference type="GO" id="GO:0071013">
    <property type="term" value="C:catalytic step 2 spliceosome"/>
    <property type="evidence" value="ECO:0007669"/>
    <property type="project" value="TreeGrafter"/>
</dbReference>
<dbReference type="Proteomes" id="UP000308199">
    <property type="component" value="Unassembled WGS sequence"/>
</dbReference>
<dbReference type="GO" id="GO:0051015">
    <property type="term" value="F:actin filament binding"/>
    <property type="evidence" value="ECO:0007669"/>
    <property type="project" value="TreeGrafter"/>
</dbReference>
<protein>
    <recommendedName>
        <fullName evidence="7">Protein FRG1</fullName>
    </recommendedName>
</protein>
<comment type="subcellular location">
    <subcellularLocation>
        <location evidence="1">Nucleus</location>
        <location evidence="1">Nucleolus</location>
    </subcellularLocation>
</comment>
<name>A0A4S4LG60_9AGAM</name>
<feature type="region of interest" description="Disordered" evidence="4">
    <location>
        <begin position="1"/>
        <end position="56"/>
    </location>
</feature>
<keyword evidence="3" id="KW-0539">Nucleus</keyword>
<reference evidence="5 6" key="1">
    <citation type="submission" date="2019-02" db="EMBL/GenBank/DDBJ databases">
        <title>Genome sequencing of the rare red list fungi Phellinidium pouzarii.</title>
        <authorList>
            <person name="Buettner E."/>
            <person name="Kellner H."/>
        </authorList>
    </citation>
    <scope>NUCLEOTIDE SEQUENCE [LARGE SCALE GENOMIC DNA]</scope>
    <source>
        <strain evidence="5 6">DSM 108285</strain>
    </source>
</reference>
<dbReference type="PANTHER" id="PTHR12928:SF0">
    <property type="entry name" value="FSHD REGION GENE 1"/>
    <property type="match status" value="1"/>
</dbReference>
<accession>A0A4S4LG60</accession>
<evidence type="ECO:0000256" key="4">
    <source>
        <dbReference type="SAM" id="MobiDB-lite"/>
    </source>
</evidence>
<evidence type="ECO:0000256" key="3">
    <source>
        <dbReference type="ARBA" id="ARBA00023242"/>
    </source>
</evidence>
<keyword evidence="6" id="KW-1185">Reference proteome</keyword>
<dbReference type="CDD" id="cd23339">
    <property type="entry name" value="beta-trefoil_FSCN_fungal_FRG1-like"/>
    <property type="match status" value="1"/>
</dbReference>
<evidence type="ECO:0000313" key="6">
    <source>
        <dbReference type="Proteomes" id="UP000308199"/>
    </source>
</evidence>
<dbReference type="GO" id="GO:0005730">
    <property type="term" value="C:nucleolus"/>
    <property type="evidence" value="ECO:0007669"/>
    <property type="project" value="UniProtKB-SubCell"/>
</dbReference>
<dbReference type="AlphaFoldDB" id="A0A4S4LG60"/>
<sequence>MPSKLKFKGEKSKKKRKHADDNEGTGDGPSHRRRRGNAAADEDDEMWVRPDNPLEIRGPTFIFHPSDPSSLCVTFDATRGRVVLTSLDKDKDKDKVKTEEGEDESNKEKAGGSEGALTETPTDVAQVWVSTRVAGSPTINLRTGVASAAGSGETKFLSCDDHGLVSAFREARGPQEEWTPIILPDGMVAFQNVYEKFLGVDEVAGGTLALRGDAEEIGFNERFWVKVQSKYKKEAGEEERKKKEGVSKVKIDEAATNHTFQAWGAGRSVVSGGDKLELKKAHKEGKLAEALLDRRAKLKRQVPFYLYPCNSSSLTLRCSDRFC</sequence>
<feature type="compositionally biased region" description="Basic and acidic residues" evidence="4">
    <location>
        <begin position="90"/>
        <end position="111"/>
    </location>
</feature>
<organism evidence="5 6">
    <name type="scientific">Phellinidium pouzarii</name>
    <dbReference type="NCBI Taxonomy" id="167371"/>
    <lineage>
        <taxon>Eukaryota</taxon>
        <taxon>Fungi</taxon>
        <taxon>Dikarya</taxon>
        <taxon>Basidiomycota</taxon>
        <taxon>Agaricomycotina</taxon>
        <taxon>Agaricomycetes</taxon>
        <taxon>Hymenochaetales</taxon>
        <taxon>Hymenochaetaceae</taxon>
        <taxon>Phellinidium</taxon>
    </lineage>
</organism>
<gene>
    <name evidence="5" type="ORF">EW145_g1155</name>
</gene>
<evidence type="ECO:0000256" key="2">
    <source>
        <dbReference type="ARBA" id="ARBA00010878"/>
    </source>
</evidence>
<dbReference type="SUPFAM" id="SSF50405">
    <property type="entry name" value="Actin-crosslinking proteins"/>
    <property type="match status" value="1"/>
</dbReference>
<evidence type="ECO:0008006" key="7">
    <source>
        <dbReference type="Google" id="ProtNLM"/>
    </source>
</evidence>
<dbReference type="OrthoDB" id="5539371at2759"/>
<dbReference type="EMBL" id="SGPK01000029">
    <property type="protein sequence ID" value="THH10707.1"/>
    <property type="molecule type" value="Genomic_DNA"/>
</dbReference>
<dbReference type="InterPro" id="IPR008999">
    <property type="entry name" value="Actin-crosslinking"/>
</dbReference>
<dbReference type="PANTHER" id="PTHR12928">
    <property type="entry name" value="FRG1 PROTEIN"/>
    <property type="match status" value="1"/>
</dbReference>
<feature type="region of interest" description="Disordered" evidence="4">
    <location>
        <begin position="90"/>
        <end position="119"/>
    </location>
</feature>
<dbReference type="InterPro" id="IPR010414">
    <property type="entry name" value="FRG1"/>
</dbReference>
<evidence type="ECO:0000313" key="5">
    <source>
        <dbReference type="EMBL" id="THH10707.1"/>
    </source>
</evidence>
<dbReference type="Pfam" id="PF06229">
    <property type="entry name" value="FRG1"/>
    <property type="match status" value="1"/>
</dbReference>
<dbReference type="Gene3D" id="2.80.10.50">
    <property type="match status" value="1"/>
</dbReference>
<comment type="caution">
    <text evidence="5">The sequence shown here is derived from an EMBL/GenBank/DDBJ whole genome shotgun (WGS) entry which is preliminary data.</text>
</comment>
<proteinExistence type="inferred from homology"/>